<feature type="compositionally biased region" description="Basic residues" evidence="1">
    <location>
        <begin position="33"/>
        <end position="43"/>
    </location>
</feature>
<dbReference type="EMBL" id="ML120354">
    <property type="protein sequence ID" value="RPB05266.1"/>
    <property type="molecule type" value="Genomic_DNA"/>
</dbReference>
<sequence length="143" mass="16589">MRNTQYQALQKDILLPGEREKDREKKREDKREERRRKPRRKIEGRKIDGGKRVLVPSAERQREGDGGLGVEGEKSLGLGVGAWGVKLVTTGCGKRARERPVWWTSKWTKRQSGVKREKGTNIRKGNRKEKKSEKKKGRKNPLF</sequence>
<gene>
    <name evidence="2" type="ORF">L873DRAFT_960409</name>
</gene>
<organism evidence="2 3">
    <name type="scientific">Choiromyces venosus 120613-1</name>
    <dbReference type="NCBI Taxonomy" id="1336337"/>
    <lineage>
        <taxon>Eukaryota</taxon>
        <taxon>Fungi</taxon>
        <taxon>Dikarya</taxon>
        <taxon>Ascomycota</taxon>
        <taxon>Pezizomycotina</taxon>
        <taxon>Pezizomycetes</taxon>
        <taxon>Pezizales</taxon>
        <taxon>Tuberaceae</taxon>
        <taxon>Choiromyces</taxon>
    </lineage>
</organism>
<evidence type="ECO:0000313" key="2">
    <source>
        <dbReference type="EMBL" id="RPB05266.1"/>
    </source>
</evidence>
<reference evidence="2 3" key="1">
    <citation type="journal article" date="2018" name="Nat. Ecol. Evol.">
        <title>Pezizomycetes genomes reveal the molecular basis of ectomycorrhizal truffle lifestyle.</title>
        <authorList>
            <person name="Murat C."/>
            <person name="Payen T."/>
            <person name="Noel B."/>
            <person name="Kuo A."/>
            <person name="Morin E."/>
            <person name="Chen J."/>
            <person name="Kohler A."/>
            <person name="Krizsan K."/>
            <person name="Balestrini R."/>
            <person name="Da Silva C."/>
            <person name="Montanini B."/>
            <person name="Hainaut M."/>
            <person name="Levati E."/>
            <person name="Barry K.W."/>
            <person name="Belfiori B."/>
            <person name="Cichocki N."/>
            <person name="Clum A."/>
            <person name="Dockter R.B."/>
            <person name="Fauchery L."/>
            <person name="Guy J."/>
            <person name="Iotti M."/>
            <person name="Le Tacon F."/>
            <person name="Lindquist E.A."/>
            <person name="Lipzen A."/>
            <person name="Malagnac F."/>
            <person name="Mello A."/>
            <person name="Molinier V."/>
            <person name="Miyauchi S."/>
            <person name="Poulain J."/>
            <person name="Riccioni C."/>
            <person name="Rubini A."/>
            <person name="Sitrit Y."/>
            <person name="Splivallo R."/>
            <person name="Traeger S."/>
            <person name="Wang M."/>
            <person name="Zifcakova L."/>
            <person name="Wipf D."/>
            <person name="Zambonelli A."/>
            <person name="Paolocci F."/>
            <person name="Nowrousian M."/>
            <person name="Ottonello S."/>
            <person name="Baldrian P."/>
            <person name="Spatafora J.W."/>
            <person name="Henrissat B."/>
            <person name="Nagy L.G."/>
            <person name="Aury J.M."/>
            <person name="Wincker P."/>
            <person name="Grigoriev I.V."/>
            <person name="Bonfante P."/>
            <person name="Martin F.M."/>
        </authorList>
    </citation>
    <scope>NUCLEOTIDE SEQUENCE [LARGE SCALE GENOMIC DNA]</scope>
    <source>
        <strain evidence="2 3">120613-1</strain>
    </source>
</reference>
<name>A0A3N4K3W3_9PEZI</name>
<accession>A0A3N4K3W3</accession>
<feature type="region of interest" description="Disordered" evidence="1">
    <location>
        <begin position="1"/>
        <end position="71"/>
    </location>
</feature>
<keyword evidence="3" id="KW-1185">Reference proteome</keyword>
<feature type="compositionally biased region" description="Basic residues" evidence="1">
    <location>
        <begin position="124"/>
        <end position="143"/>
    </location>
</feature>
<dbReference type="Proteomes" id="UP000276215">
    <property type="component" value="Unassembled WGS sequence"/>
</dbReference>
<evidence type="ECO:0000256" key="1">
    <source>
        <dbReference type="SAM" id="MobiDB-lite"/>
    </source>
</evidence>
<feature type="compositionally biased region" description="Basic and acidic residues" evidence="1">
    <location>
        <begin position="17"/>
        <end position="32"/>
    </location>
</feature>
<dbReference type="AlphaFoldDB" id="A0A3N4K3W3"/>
<feature type="region of interest" description="Disordered" evidence="1">
    <location>
        <begin position="103"/>
        <end position="143"/>
    </location>
</feature>
<protein>
    <submittedName>
        <fullName evidence="2">Uncharacterized protein</fullName>
    </submittedName>
</protein>
<proteinExistence type="predicted"/>
<evidence type="ECO:0000313" key="3">
    <source>
        <dbReference type="Proteomes" id="UP000276215"/>
    </source>
</evidence>